<protein>
    <recommendedName>
        <fullName evidence="3">F-box domain-containing protein</fullName>
    </recommendedName>
</protein>
<proteinExistence type="predicted"/>
<dbReference type="AlphaFoldDB" id="A0A8H5ARL8"/>
<evidence type="ECO:0000313" key="2">
    <source>
        <dbReference type="Proteomes" id="UP000541558"/>
    </source>
</evidence>
<evidence type="ECO:0008006" key="3">
    <source>
        <dbReference type="Google" id="ProtNLM"/>
    </source>
</evidence>
<dbReference type="OrthoDB" id="3365698at2759"/>
<name>A0A8H5ARL8_9AGAR</name>
<comment type="caution">
    <text evidence="1">The sequence shown here is derived from an EMBL/GenBank/DDBJ whole genome shotgun (WGS) entry which is preliminary data.</text>
</comment>
<keyword evidence="2" id="KW-1185">Reference proteome</keyword>
<evidence type="ECO:0000313" key="1">
    <source>
        <dbReference type="EMBL" id="KAF5309594.1"/>
    </source>
</evidence>
<reference evidence="1 2" key="1">
    <citation type="journal article" date="2020" name="ISME J.">
        <title>Uncovering the hidden diversity of litter-decomposition mechanisms in mushroom-forming fungi.</title>
        <authorList>
            <person name="Floudas D."/>
            <person name="Bentzer J."/>
            <person name="Ahren D."/>
            <person name="Johansson T."/>
            <person name="Persson P."/>
            <person name="Tunlid A."/>
        </authorList>
    </citation>
    <scope>NUCLEOTIDE SEQUENCE [LARGE SCALE GENOMIC DNA]</scope>
    <source>
        <strain evidence="1 2">CBS 175.51</strain>
    </source>
</reference>
<dbReference type="Proteomes" id="UP000541558">
    <property type="component" value="Unassembled WGS sequence"/>
</dbReference>
<dbReference type="InterPro" id="IPR032675">
    <property type="entry name" value="LRR_dom_sf"/>
</dbReference>
<dbReference type="SUPFAM" id="SSF52047">
    <property type="entry name" value="RNI-like"/>
    <property type="match status" value="1"/>
</dbReference>
<dbReference type="Gene3D" id="3.80.10.10">
    <property type="entry name" value="Ribonuclease Inhibitor"/>
    <property type="match status" value="1"/>
</dbReference>
<accession>A0A8H5ARL8</accession>
<sequence>MESQDGPSDMLSDSYFVPPPLEVATMRQQIPPMMTEISELRSRLKELEGRFSRYRSATSPLRRVPPEILGEIFHIAMGPAAINFETKRNLTAILLVCKKWRDAAYLTGKLWGCIVLRLPRTRQMSYEKISNWMGRSKGFRKTLKIEYDPDRCDCEEMEVCKLAASWLVEFLVVGRPIHRLEILSLAPRCFQELMDSVKAEVDGHDLAKSSWNQLQELKLDFEALEAIAPENFETGGEDVSQSAFRHIPPLSSLILFLPFYRSLRGEPPSSWTHIHLPPTSLQTLTAFHLDCRWDSPQIFVLLQHCQSLQTLYLSLHDTSWTWKPENVNVPSLSGDPGCIILPNLRTLAIGGCTVQTADKLARHLRVPRLLNLQAAQSPKTTDHSAISKALIALSPIWVQRTTIRGSLTLEDTQCSTISAKELTDLLSRFGDAAHFATSFGFNAKDFLELQKLDDAVRLLPSLKHLKITHIKADFDLESFFQYIECRRLVQSSDEGQADRLKTLTLSGHPGLDHGQVNQLARAYRESSYPKLLEESFGIVVNFLPMGSPVYT</sequence>
<gene>
    <name evidence="1" type="ORF">D9611_013964</name>
</gene>
<organism evidence="1 2">
    <name type="scientific">Ephemerocybe angulata</name>
    <dbReference type="NCBI Taxonomy" id="980116"/>
    <lineage>
        <taxon>Eukaryota</taxon>
        <taxon>Fungi</taxon>
        <taxon>Dikarya</taxon>
        <taxon>Basidiomycota</taxon>
        <taxon>Agaricomycotina</taxon>
        <taxon>Agaricomycetes</taxon>
        <taxon>Agaricomycetidae</taxon>
        <taxon>Agaricales</taxon>
        <taxon>Agaricineae</taxon>
        <taxon>Psathyrellaceae</taxon>
        <taxon>Ephemerocybe</taxon>
    </lineage>
</organism>
<dbReference type="EMBL" id="JAACJK010000235">
    <property type="protein sequence ID" value="KAF5309594.1"/>
    <property type="molecule type" value="Genomic_DNA"/>
</dbReference>